<dbReference type="RefSeq" id="WP_060238456.1">
    <property type="nucleotide sequence ID" value="NZ_LPLU01000125.1"/>
</dbReference>
<name>A0A108C3R5_9BURK</name>
<proteinExistence type="predicted"/>
<dbReference type="SUPFAM" id="SSF53474">
    <property type="entry name" value="alpha/beta-Hydrolases"/>
    <property type="match status" value="1"/>
</dbReference>
<sequence>MAAAMAVNPYLRVFSANGYYDSVTPFFQTLITFHEMPLASAQIDSNLTVRSYPSGHMIYLDNESRTAMKADLASFHGGAKRMPRQ</sequence>
<dbReference type="EMBL" id="LPLU01000125">
    <property type="protein sequence ID" value="KWK67520.1"/>
    <property type="molecule type" value="Genomic_DNA"/>
</dbReference>
<evidence type="ECO:0000313" key="2">
    <source>
        <dbReference type="Proteomes" id="UP000065504"/>
    </source>
</evidence>
<protein>
    <recommendedName>
        <fullName evidence="3">Peptidase S10</fullName>
    </recommendedName>
</protein>
<dbReference type="AlphaFoldDB" id="A0A108C3R5"/>
<comment type="caution">
    <text evidence="1">The sequence shown here is derived from an EMBL/GenBank/DDBJ whole genome shotgun (WGS) entry which is preliminary data.</text>
</comment>
<gene>
    <name evidence="1" type="ORF">WM16_26785</name>
</gene>
<evidence type="ECO:0008006" key="3">
    <source>
        <dbReference type="Google" id="ProtNLM"/>
    </source>
</evidence>
<reference evidence="1 2" key="1">
    <citation type="submission" date="2015-11" db="EMBL/GenBank/DDBJ databases">
        <title>Expanding the genomic diversity of Burkholderia species for the development of highly accurate diagnostics.</title>
        <authorList>
            <person name="Sahl J."/>
            <person name="Keim P."/>
            <person name="Wagner D."/>
        </authorList>
    </citation>
    <scope>NUCLEOTIDE SEQUENCE [LARGE SCALE GENOMIC DNA]</scope>
    <source>
        <strain evidence="1 2">MSMB782WGS</strain>
    </source>
</reference>
<dbReference type="Proteomes" id="UP000065504">
    <property type="component" value="Unassembled WGS sequence"/>
</dbReference>
<accession>A0A108C3R5</accession>
<organism evidence="1 2">
    <name type="scientific">Burkholderia ubonensis</name>
    <dbReference type="NCBI Taxonomy" id="101571"/>
    <lineage>
        <taxon>Bacteria</taxon>
        <taxon>Pseudomonadati</taxon>
        <taxon>Pseudomonadota</taxon>
        <taxon>Betaproteobacteria</taxon>
        <taxon>Burkholderiales</taxon>
        <taxon>Burkholderiaceae</taxon>
        <taxon>Burkholderia</taxon>
        <taxon>Burkholderia cepacia complex</taxon>
    </lineage>
</organism>
<evidence type="ECO:0000313" key="1">
    <source>
        <dbReference type="EMBL" id="KWK67520.1"/>
    </source>
</evidence>
<dbReference type="InterPro" id="IPR029058">
    <property type="entry name" value="AB_hydrolase_fold"/>
</dbReference>